<gene>
    <name evidence="9" type="primary">LOC113789786</name>
</gene>
<sequence>MDNKSFSMDDEQEPQRLPKTSSSPSSSSSSSSLRPLNNRFIVNGNQNLSSSNYDNNCDEAFEEFVSSISSNSECQPINIRRHIFYTEDFYSKNSTYNHHQQNHSTKNNIDNNESKSCCSFITDPISKVSRSLWSSQTSPSQIKSKSIIITWLQTVIPILHWLPNYDFRHDLLNDIIAGCTILALHIPQGLAYGRLAGVEPINGLYVSLFPVIIYAIFGTSRQVSIGTFAVISIACRDALESFDLHQSVILKENFHTKSLLSSTTNGTTINHLMTTTPSPIAEDLPTPIEILSTLALFVGIIQFLMGFLKLGILSIILSETLISAFVTACSYHVFTSQIFALIDVDSKANGDDFELPLPFDILKSWSRFIVRIPKANPTTVIISAICIAILILFKFGISPYLMRRFKLKNLVIPIDILAIIFATLISSLMDLNDNYHVKIIPAIPKAFQGLPKIPDVSYMGQLWVTAILITFVSYISTYSLGKIFAKEHGYEVSANQELIAIGSANLLSSFFLCYPCSGSLARSAVMNRVGARTQLASIVSSILLILFLLFFSSYLRTLPMSILSCIIVVALWGNMKQVVQIRHAWHVSKLDGILWIVTFLLVLLFGIGHGLLYSVIFSLIILIIRLIIPIIKLKRQIKGTEVFVEINHIYDVYDPITGQNKSNESTNQPNPNKWVVFEFQGPLIFINSIIFRRKFHSLIGRYLLNQRTINNRHVSINQDQLNRKKSGIQIALDLNDSITQLPIIETIIFDCTRLTYIDQKGVEILIDTINIIEKYDAHMVLASCSQFVYDNLEKNNFFKNFNPRHCYMSVMDAIADLEHNDHHHHGN</sequence>
<evidence type="ECO:0000256" key="2">
    <source>
        <dbReference type="ARBA" id="ARBA00022692"/>
    </source>
</evidence>
<dbReference type="InParanoid" id="A0A6P6XQN1"/>
<keyword evidence="3 6" id="KW-1133">Transmembrane helix</keyword>
<dbReference type="InterPro" id="IPR011547">
    <property type="entry name" value="SLC26A/SulP_dom"/>
</dbReference>
<dbReference type="RefSeq" id="XP_027195166.1">
    <property type="nucleotide sequence ID" value="XM_027339365.1"/>
</dbReference>
<accession>A0A6P6XQN1</accession>
<evidence type="ECO:0000313" key="9">
    <source>
        <dbReference type="RefSeq" id="XP_027195166.1"/>
    </source>
</evidence>
<dbReference type="Proteomes" id="UP000515146">
    <property type="component" value="Unplaced"/>
</dbReference>
<reference evidence="9" key="1">
    <citation type="submission" date="2025-08" db="UniProtKB">
        <authorList>
            <consortium name="RefSeq"/>
        </authorList>
    </citation>
    <scope>IDENTIFICATION</scope>
    <source>
        <strain evidence="9">Airmid</strain>
    </source>
</reference>
<feature type="region of interest" description="Disordered" evidence="5">
    <location>
        <begin position="1"/>
        <end position="37"/>
    </location>
</feature>
<dbReference type="OMA" id="VICIACK"/>
<keyword evidence="4 6" id="KW-0472">Membrane</keyword>
<organism evidence="8 9">
    <name type="scientific">Dermatophagoides pteronyssinus</name>
    <name type="common">European house dust mite</name>
    <dbReference type="NCBI Taxonomy" id="6956"/>
    <lineage>
        <taxon>Eukaryota</taxon>
        <taxon>Metazoa</taxon>
        <taxon>Ecdysozoa</taxon>
        <taxon>Arthropoda</taxon>
        <taxon>Chelicerata</taxon>
        <taxon>Arachnida</taxon>
        <taxon>Acari</taxon>
        <taxon>Acariformes</taxon>
        <taxon>Sarcoptiformes</taxon>
        <taxon>Astigmata</taxon>
        <taxon>Psoroptidia</taxon>
        <taxon>Analgoidea</taxon>
        <taxon>Pyroglyphidae</taxon>
        <taxon>Dermatophagoidinae</taxon>
        <taxon>Dermatophagoides</taxon>
    </lineage>
</organism>
<dbReference type="SUPFAM" id="SSF52091">
    <property type="entry name" value="SpoIIaa-like"/>
    <property type="match status" value="1"/>
</dbReference>
<feature type="domain" description="STAS" evidence="7">
    <location>
        <begin position="675"/>
        <end position="817"/>
    </location>
</feature>
<dbReference type="OrthoDB" id="10056540at2759"/>
<proteinExistence type="predicted"/>
<dbReference type="Gene3D" id="3.30.750.24">
    <property type="entry name" value="STAS domain"/>
    <property type="match status" value="1"/>
</dbReference>
<comment type="subcellular location">
    <subcellularLocation>
        <location evidence="1">Membrane</location>
        <topology evidence="1">Multi-pass membrane protein</topology>
    </subcellularLocation>
</comment>
<dbReference type="NCBIfam" id="TIGR00815">
    <property type="entry name" value="sulP"/>
    <property type="match status" value="1"/>
</dbReference>
<evidence type="ECO:0000256" key="1">
    <source>
        <dbReference type="ARBA" id="ARBA00004141"/>
    </source>
</evidence>
<evidence type="ECO:0000256" key="3">
    <source>
        <dbReference type="ARBA" id="ARBA00022989"/>
    </source>
</evidence>
<feature type="transmembrane region" description="Helical" evidence="6">
    <location>
        <begin position="587"/>
        <end position="605"/>
    </location>
</feature>
<name>A0A6P6XQN1_DERPT</name>
<keyword evidence="2 6" id="KW-0812">Transmembrane</keyword>
<dbReference type="GO" id="GO:0016020">
    <property type="term" value="C:membrane"/>
    <property type="evidence" value="ECO:0007669"/>
    <property type="project" value="UniProtKB-SubCell"/>
</dbReference>
<dbReference type="Pfam" id="PF00916">
    <property type="entry name" value="Sulfate_transp"/>
    <property type="match status" value="1"/>
</dbReference>
<feature type="transmembrane region" description="Helical" evidence="6">
    <location>
        <begin position="320"/>
        <end position="342"/>
    </location>
</feature>
<protein>
    <submittedName>
        <fullName evidence="9">Sulfate transporter-like isoform X1</fullName>
    </submittedName>
</protein>
<dbReference type="CDD" id="cd07042">
    <property type="entry name" value="STAS_SulP_like_sulfate_transporter"/>
    <property type="match status" value="1"/>
</dbReference>
<evidence type="ECO:0000256" key="4">
    <source>
        <dbReference type="ARBA" id="ARBA00023136"/>
    </source>
</evidence>
<feature type="transmembrane region" description="Helical" evidence="6">
    <location>
        <begin position="535"/>
        <end position="552"/>
    </location>
</feature>
<evidence type="ECO:0000313" key="8">
    <source>
        <dbReference type="Proteomes" id="UP000515146"/>
    </source>
</evidence>
<dbReference type="KEGG" id="dpte:113789786"/>
<feature type="transmembrane region" description="Helical" evidence="6">
    <location>
        <begin position="558"/>
        <end position="575"/>
    </location>
</feature>
<evidence type="ECO:0000259" key="7">
    <source>
        <dbReference type="PROSITE" id="PS50801"/>
    </source>
</evidence>
<feature type="transmembrane region" description="Helical" evidence="6">
    <location>
        <begin position="460"/>
        <end position="480"/>
    </location>
</feature>
<feature type="compositionally biased region" description="Low complexity" evidence="5">
    <location>
        <begin position="21"/>
        <end position="32"/>
    </location>
</feature>
<dbReference type="InterPro" id="IPR001902">
    <property type="entry name" value="SLC26A/SulP_fam"/>
</dbReference>
<evidence type="ECO:0000256" key="6">
    <source>
        <dbReference type="SAM" id="Phobius"/>
    </source>
</evidence>
<dbReference type="GeneID" id="113789786"/>
<dbReference type="GO" id="GO:0055085">
    <property type="term" value="P:transmembrane transport"/>
    <property type="evidence" value="ECO:0007669"/>
    <property type="project" value="InterPro"/>
</dbReference>
<evidence type="ECO:0000256" key="5">
    <source>
        <dbReference type="SAM" id="MobiDB-lite"/>
    </source>
</evidence>
<dbReference type="PANTHER" id="PTHR11814">
    <property type="entry name" value="SULFATE TRANSPORTER"/>
    <property type="match status" value="1"/>
</dbReference>
<feature type="transmembrane region" description="Helical" evidence="6">
    <location>
        <begin position="409"/>
        <end position="429"/>
    </location>
</feature>
<feature type="transmembrane region" description="Helical" evidence="6">
    <location>
        <begin position="290"/>
        <end position="308"/>
    </location>
</feature>
<dbReference type="AlphaFoldDB" id="A0A6P6XQN1"/>
<dbReference type="PROSITE" id="PS50801">
    <property type="entry name" value="STAS"/>
    <property type="match status" value="1"/>
</dbReference>
<dbReference type="Pfam" id="PF01740">
    <property type="entry name" value="STAS"/>
    <property type="match status" value="1"/>
</dbReference>
<dbReference type="InterPro" id="IPR002645">
    <property type="entry name" value="STAS_dom"/>
</dbReference>
<dbReference type="InterPro" id="IPR036513">
    <property type="entry name" value="STAS_dom_sf"/>
</dbReference>
<feature type="transmembrane region" description="Helical" evidence="6">
    <location>
        <begin position="380"/>
        <end position="397"/>
    </location>
</feature>
<keyword evidence="8" id="KW-1185">Reference proteome</keyword>